<dbReference type="AlphaFoldDB" id="A0A5D6V3E4"/>
<dbReference type="Pfam" id="PF10677">
    <property type="entry name" value="DUF2490"/>
    <property type="match status" value="1"/>
</dbReference>
<evidence type="ECO:0000313" key="2">
    <source>
        <dbReference type="EMBL" id="TYZ09625.1"/>
    </source>
</evidence>
<dbReference type="Proteomes" id="UP000322791">
    <property type="component" value="Unassembled WGS sequence"/>
</dbReference>
<reference evidence="2 3" key="1">
    <citation type="submission" date="2019-08" db="EMBL/GenBank/DDBJ databases">
        <authorList>
            <person name="Seo M.-J."/>
        </authorList>
    </citation>
    <scope>NUCLEOTIDE SEQUENCE [LARGE SCALE GENOMIC DNA]</scope>
    <source>
        <strain evidence="2 3">KIGAM108</strain>
    </source>
</reference>
<keyword evidence="3" id="KW-1185">Reference proteome</keyword>
<dbReference type="EMBL" id="VTHL01000009">
    <property type="protein sequence ID" value="TYZ09625.1"/>
    <property type="molecule type" value="Genomic_DNA"/>
</dbReference>
<proteinExistence type="predicted"/>
<name>A0A5D6V3E4_9BACT</name>
<protein>
    <submittedName>
        <fullName evidence="2">DUF2490 domain-containing protein</fullName>
    </submittedName>
</protein>
<gene>
    <name evidence="2" type="ORF">FY528_10315</name>
</gene>
<sequence>MLRLLCILSLAWGLLPCAGLAQGTSNTATPAGGINTGRQMWSQLATEARLTERWGAFTEIQLRHSNASRLPRQNILRAGLAFYPAACLQLSAGYSYGQFYRAASSAEATLLPEHRVYQQVLLRDYSSPVRMQHRYRMEQRWMHHPEGPRYGYGSRARYQLRLERSLRRNPKLEPGTPYVAASDELFFNLGRSARQQFLAQNRAYLALGYQAARYTALEIGYLYQVGQLDEYPETERNHTLQLALNFTPDFRNQPTK</sequence>
<dbReference type="RefSeq" id="WP_149070922.1">
    <property type="nucleotide sequence ID" value="NZ_VTHL01000009.1"/>
</dbReference>
<organism evidence="2 3">
    <name type="scientific">Hymenobacter lutimineralis</name>
    <dbReference type="NCBI Taxonomy" id="2606448"/>
    <lineage>
        <taxon>Bacteria</taxon>
        <taxon>Pseudomonadati</taxon>
        <taxon>Bacteroidota</taxon>
        <taxon>Cytophagia</taxon>
        <taxon>Cytophagales</taxon>
        <taxon>Hymenobacteraceae</taxon>
        <taxon>Hymenobacter</taxon>
    </lineage>
</organism>
<feature type="signal peptide" evidence="1">
    <location>
        <begin position="1"/>
        <end position="21"/>
    </location>
</feature>
<dbReference type="InterPro" id="IPR019619">
    <property type="entry name" value="DUF2490"/>
</dbReference>
<keyword evidence="1" id="KW-0732">Signal</keyword>
<accession>A0A5D6V3E4</accession>
<evidence type="ECO:0000256" key="1">
    <source>
        <dbReference type="SAM" id="SignalP"/>
    </source>
</evidence>
<feature type="chain" id="PRO_5022712348" evidence="1">
    <location>
        <begin position="22"/>
        <end position="256"/>
    </location>
</feature>
<comment type="caution">
    <text evidence="2">The sequence shown here is derived from an EMBL/GenBank/DDBJ whole genome shotgun (WGS) entry which is preliminary data.</text>
</comment>
<evidence type="ECO:0000313" key="3">
    <source>
        <dbReference type="Proteomes" id="UP000322791"/>
    </source>
</evidence>